<dbReference type="Pfam" id="PF00149">
    <property type="entry name" value="Metallophos"/>
    <property type="match status" value="1"/>
</dbReference>
<dbReference type="SUPFAM" id="SSF56300">
    <property type="entry name" value="Metallo-dependent phosphatases"/>
    <property type="match status" value="1"/>
</dbReference>
<keyword evidence="3" id="KW-1185">Reference proteome</keyword>
<dbReference type="Gene3D" id="3.60.21.10">
    <property type="match status" value="1"/>
</dbReference>
<evidence type="ECO:0000313" key="2">
    <source>
        <dbReference type="EMBL" id="TFI57554.1"/>
    </source>
</evidence>
<evidence type="ECO:0000259" key="1">
    <source>
        <dbReference type="Pfam" id="PF00149"/>
    </source>
</evidence>
<reference evidence="2 3" key="1">
    <citation type="submission" date="2019-03" db="EMBL/GenBank/DDBJ databases">
        <title>Genome sequence of Sphingomonas sp. 17J27-24.</title>
        <authorList>
            <person name="Kim M."/>
            <person name="Maeng S."/>
            <person name="Sathiyaraj S."/>
        </authorList>
    </citation>
    <scope>NUCLEOTIDE SEQUENCE [LARGE SCALE GENOMIC DNA]</scope>
    <source>
        <strain evidence="2 3">17J27-24</strain>
    </source>
</reference>
<sequence>MSDHGEKVRPTLRWLKGASLTLLLLAGLLMATGLREAGSDPVARRLTLGLAGWPGDAPPLTIALLSDIHFGNRAMDAERLDRIVGEVNAARPDLVLLAGDFMVGHDVAGASRRVAGLQAPLSRLTARLGVIAVLGNHDHWTSPTAVRAALVRAGVTMLRNEAVRRGPIAILGIDDAFSGHDDVGATLASWNRVGGIPLVLTHSPDVAPKLPGDLPLVMAGHTHCGQIVLPWIGPLLTRGPKQQWKPLYDPRYRCGVVQDRGGVVLVTAGLGSGTSPLRLGAPPDWWLIRIGAPRSTHLSAIAAAGP</sequence>
<protein>
    <submittedName>
        <fullName evidence="2">Phosphohydrolase</fullName>
    </submittedName>
</protein>
<organism evidence="2 3">
    <name type="scientific">Sphingomonas parva</name>
    <dbReference type="NCBI Taxonomy" id="2555898"/>
    <lineage>
        <taxon>Bacteria</taxon>
        <taxon>Pseudomonadati</taxon>
        <taxon>Pseudomonadota</taxon>
        <taxon>Alphaproteobacteria</taxon>
        <taxon>Sphingomonadales</taxon>
        <taxon>Sphingomonadaceae</taxon>
        <taxon>Sphingomonas</taxon>
    </lineage>
</organism>
<dbReference type="PANTHER" id="PTHR31302">
    <property type="entry name" value="TRANSMEMBRANE PROTEIN WITH METALLOPHOSPHOESTERASE DOMAIN-RELATED"/>
    <property type="match status" value="1"/>
</dbReference>
<gene>
    <name evidence="2" type="ORF">E2493_14375</name>
</gene>
<evidence type="ECO:0000313" key="3">
    <source>
        <dbReference type="Proteomes" id="UP000298213"/>
    </source>
</evidence>
<dbReference type="AlphaFoldDB" id="A0A4Y8ZNL5"/>
<feature type="domain" description="Calcineurin-like phosphoesterase" evidence="1">
    <location>
        <begin position="61"/>
        <end position="223"/>
    </location>
</feature>
<accession>A0A4Y8ZNL5</accession>
<comment type="caution">
    <text evidence="2">The sequence shown here is derived from an EMBL/GenBank/DDBJ whole genome shotgun (WGS) entry which is preliminary data.</text>
</comment>
<dbReference type="Proteomes" id="UP000298213">
    <property type="component" value="Unassembled WGS sequence"/>
</dbReference>
<dbReference type="PANTHER" id="PTHR31302:SF0">
    <property type="entry name" value="TRANSMEMBRANE PROTEIN WITH METALLOPHOSPHOESTERASE DOMAIN"/>
    <property type="match status" value="1"/>
</dbReference>
<dbReference type="InterPro" id="IPR051158">
    <property type="entry name" value="Metallophosphoesterase_sf"/>
</dbReference>
<dbReference type="InterPro" id="IPR029052">
    <property type="entry name" value="Metallo-depent_PP-like"/>
</dbReference>
<keyword evidence="2" id="KW-0378">Hydrolase</keyword>
<proteinExistence type="predicted"/>
<dbReference type="OrthoDB" id="9780884at2"/>
<dbReference type="InterPro" id="IPR004843">
    <property type="entry name" value="Calcineurin-like_PHP"/>
</dbReference>
<name>A0A4Y8ZNL5_9SPHN</name>
<dbReference type="GO" id="GO:0016787">
    <property type="term" value="F:hydrolase activity"/>
    <property type="evidence" value="ECO:0007669"/>
    <property type="project" value="UniProtKB-KW"/>
</dbReference>
<dbReference type="EMBL" id="SPDV01000029">
    <property type="protein sequence ID" value="TFI57554.1"/>
    <property type="molecule type" value="Genomic_DNA"/>
</dbReference>